<evidence type="ECO:0000256" key="4">
    <source>
        <dbReference type="ARBA" id="ARBA00022723"/>
    </source>
</evidence>
<dbReference type="SUPFAM" id="SSF47571">
    <property type="entry name" value="Cloroperoxidase"/>
    <property type="match status" value="1"/>
</dbReference>
<dbReference type="PANTHER" id="PTHR33577:SF1">
    <property type="entry name" value="HEME HALOPEROXIDASE FAMILY PROFILE DOMAIN-CONTAINING PROTEIN"/>
    <property type="match status" value="1"/>
</dbReference>
<evidence type="ECO:0000256" key="3">
    <source>
        <dbReference type="ARBA" id="ARBA00022617"/>
    </source>
</evidence>
<keyword evidence="2 10" id="KW-0575">Peroxidase</keyword>
<dbReference type="GO" id="GO:0046872">
    <property type="term" value="F:metal ion binding"/>
    <property type="evidence" value="ECO:0007669"/>
    <property type="project" value="UniProtKB-KW"/>
</dbReference>
<keyword evidence="6" id="KW-0408">Iron</keyword>
<dbReference type="Pfam" id="PF01328">
    <property type="entry name" value="Peroxidase_2"/>
    <property type="match status" value="1"/>
</dbReference>
<dbReference type="PANTHER" id="PTHR33577">
    <property type="entry name" value="STERIGMATOCYSTIN BIOSYNTHESIS PEROXIDASE STCC-RELATED"/>
    <property type="match status" value="1"/>
</dbReference>
<keyword evidence="5" id="KW-0560">Oxidoreductase</keyword>
<evidence type="ECO:0000313" key="10">
    <source>
        <dbReference type="EMBL" id="KZS94736.1"/>
    </source>
</evidence>
<evidence type="ECO:0000256" key="2">
    <source>
        <dbReference type="ARBA" id="ARBA00022559"/>
    </source>
</evidence>
<proteinExistence type="inferred from homology"/>
<dbReference type="OrthoDB" id="407298at2759"/>
<dbReference type="InterPro" id="IPR000028">
    <property type="entry name" value="Chloroperoxidase"/>
</dbReference>
<evidence type="ECO:0000256" key="8">
    <source>
        <dbReference type="SAM" id="SignalP"/>
    </source>
</evidence>
<keyword evidence="8" id="KW-0732">Signal</keyword>
<dbReference type="GO" id="GO:0004601">
    <property type="term" value="F:peroxidase activity"/>
    <property type="evidence" value="ECO:0007669"/>
    <property type="project" value="UniProtKB-KW"/>
</dbReference>
<gene>
    <name evidence="10" type="ORF">SISNIDRAFT_473789</name>
</gene>
<feature type="chain" id="PRO_5007854029" evidence="8">
    <location>
        <begin position="20"/>
        <end position="430"/>
    </location>
</feature>
<evidence type="ECO:0000256" key="5">
    <source>
        <dbReference type="ARBA" id="ARBA00023002"/>
    </source>
</evidence>
<dbReference type="PROSITE" id="PS51405">
    <property type="entry name" value="HEME_HALOPEROXIDASE"/>
    <property type="match status" value="1"/>
</dbReference>
<sequence length="430" mass="46404">MRLIGTFCALAILVQSVVAFPSFLHNRDIDLSHLSREIDSVLARVPAEHLAKLRRDASLQKRSTFSESQLIDVSGVHAYAPPTAGQTRGPCPGLNVLANHGYFDRSGVVTFTQSVSALTSVLNLGIDTAIALVTYSIAIIGDPIALTWSIGGSYPSSIPLILPRPGGIDASHNNYESDASVTRGDSYLHNGDVWSVQLATFKKLYALQDGPDADYTKDVLIQHRKNTFDYSVQNNPHFFFAPFSGLVVATAAHNFVAYFFANHSAEKPEGYLDQKNLKSFFGITGDTIDTLVYNYGTERIPDNWYKAPNPYSLVDVVTEILESIQANPEVGAIGGNTGTVNSFVGVNLGDLTGGVINSQNLLQGNNIFCFAWAAARAGLPTALSGVTSLLGNVLNLLDTKLAPYLPALACPAIDEFNLSLFNQFPGYTQH</sequence>
<reference evidence="10 11" key="1">
    <citation type="journal article" date="2016" name="Mol. Biol. Evol.">
        <title>Comparative Genomics of Early-Diverging Mushroom-Forming Fungi Provides Insights into the Origins of Lignocellulose Decay Capabilities.</title>
        <authorList>
            <person name="Nagy L.G."/>
            <person name="Riley R."/>
            <person name="Tritt A."/>
            <person name="Adam C."/>
            <person name="Daum C."/>
            <person name="Floudas D."/>
            <person name="Sun H."/>
            <person name="Yadav J.S."/>
            <person name="Pangilinan J."/>
            <person name="Larsson K.H."/>
            <person name="Matsuura K."/>
            <person name="Barry K."/>
            <person name="Labutti K."/>
            <person name="Kuo R."/>
            <person name="Ohm R.A."/>
            <person name="Bhattacharya S.S."/>
            <person name="Shirouzu T."/>
            <person name="Yoshinaga Y."/>
            <person name="Martin F.M."/>
            <person name="Grigoriev I.V."/>
            <person name="Hibbett D.S."/>
        </authorList>
    </citation>
    <scope>NUCLEOTIDE SEQUENCE [LARGE SCALE GENOMIC DNA]</scope>
    <source>
        <strain evidence="10 11">HHB9708</strain>
    </source>
</reference>
<comment type="similarity">
    <text evidence="7">Belongs to the chloroperoxidase family.</text>
</comment>
<dbReference type="Proteomes" id="UP000076722">
    <property type="component" value="Unassembled WGS sequence"/>
</dbReference>
<dbReference type="Gene3D" id="1.10.489.10">
    <property type="entry name" value="Chloroperoxidase-like"/>
    <property type="match status" value="1"/>
</dbReference>
<keyword evidence="3" id="KW-0349">Heme</keyword>
<name>A0A164W4S7_9AGAM</name>
<accession>A0A164W4S7</accession>
<comment type="cofactor">
    <cofactor evidence="1">
        <name>heme b</name>
        <dbReference type="ChEBI" id="CHEBI:60344"/>
    </cofactor>
</comment>
<feature type="signal peptide" evidence="8">
    <location>
        <begin position="1"/>
        <end position="19"/>
    </location>
</feature>
<keyword evidence="4" id="KW-0479">Metal-binding</keyword>
<protein>
    <submittedName>
        <fullName evidence="10">Cloroperoxidase</fullName>
    </submittedName>
</protein>
<dbReference type="EMBL" id="KV419403">
    <property type="protein sequence ID" value="KZS94736.1"/>
    <property type="molecule type" value="Genomic_DNA"/>
</dbReference>
<evidence type="ECO:0000256" key="1">
    <source>
        <dbReference type="ARBA" id="ARBA00001970"/>
    </source>
</evidence>
<evidence type="ECO:0000256" key="6">
    <source>
        <dbReference type="ARBA" id="ARBA00023004"/>
    </source>
</evidence>
<evidence type="ECO:0000256" key="7">
    <source>
        <dbReference type="ARBA" id="ARBA00025795"/>
    </source>
</evidence>
<dbReference type="InterPro" id="IPR036851">
    <property type="entry name" value="Chloroperoxidase-like_sf"/>
</dbReference>
<organism evidence="10 11">
    <name type="scientific">Sistotremastrum niveocremeum HHB9708</name>
    <dbReference type="NCBI Taxonomy" id="1314777"/>
    <lineage>
        <taxon>Eukaryota</taxon>
        <taxon>Fungi</taxon>
        <taxon>Dikarya</taxon>
        <taxon>Basidiomycota</taxon>
        <taxon>Agaricomycotina</taxon>
        <taxon>Agaricomycetes</taxon>
        <taxon>Sistotremastrales</taxon>
        <taxon>Sistotremastraceae</taxon>
        <taxon>Sertulicium</taxon>
        <taxon>Sertulicium niveocremeum</taxon>
    </lineage>
</organism>
<evidence type="ECO:0000313" key="11">
    <source>
        <dbReference type="Proteomes" id="UP000076722"/>
    </source>
</evidence>
<dbReference type="AlphaFoldDB" id="A0A164W4S7"/>
<keyword evidence="11" id="KW-1185">Reference proteome</keyword>
<feature type="domain" description="Heme haloperoxidase family profile" evidence="9">
    <location>
        <begin position="75"/>
        <end position="318"/>
    </location>
</feature>
<evidence type="ECO:0000259" key="9">
    <source>
        <dbReference type="PROSITE" id="PS51405"/>
    </source>
</evidence>